<name>A0A8S2SXQ1_9BILA</name>
<evidence type="ECO:0000256" key="1">
    <source>
        <dbReference type="SAM" id="MobiDB-lite"/>
    </source>
</evidence>
<proteinExistence type="predicted"/>
<reference evidence="2" key="1">
    <citation type="submission" date="2021-02" db="EMBL/GenBank/DDBJ databases">
        <authorList>
            <person name="Nowell W R."/>
        </authorList>
    </citation>
    <scope>NUCLEOTIDE SEQUENCE</scope>
</reference>
<sequence length="117" mass="13196">SYVIGQKATGYHDLPDFPLVPADPSVRNVEIIQPETPQHDRSSKASATSGTKKKSSTSKKFYSDDETENDDEVAEEKEEEEEEEEDEEDGSTEDPDDDEGEAKPKKFVKKSHDYEQL</sequence>
<evidence type="ECO:0000313" key="2">
    <source>
        <dbReference type="EMBL" id="CAF4227751.1"/>
    </source>
</evidence>
<feature type="non-terminal residue" evidence="2">
    <location>
        <position position="117"/>
    </location>
</feature>
<protein>
    <submittedName>
        <fullName evidence="2">Uncharacterized protein</fullName>
    </submittedName>
</protein>
<accession>A0A8S2SXQ1</accession>
<feature type="compositionally biased region" description="Acidic residues" evidence="1">
    <location>
        <begin position="64"/>
        <end position="100"/>
    </location>
</feature>
<feature type="non-terminal residue" evidence="2">
    <location>
        <position position="1"/>
    </location>
</feature>
<dbReference type="EMBL" id="CAJOBH010287553">
    <property type="protein sequence ID" value="CAF5177076.1"/>
    <property type="molecule type" value="Genomic_DNA"/>
</dbReference>
<evidence type="ECO:0000313" key="3">
    <source>
        <dbReference type="EMBL" id="CAF5177076.1"/>
    </source>
</evidence>
<organism evidence="2 4">
    <name type="scientific">Rotaria magnacalcarata</name>
    <dbReference type="NCBI Taxonomy" id="392030"/>
    <lineage>
        <taxon>Eukaryota</taxon>
        <taxon>Metazoa</taxon>
        <taxon>Spiralia</taxon>
        <taxon>Gnathifera</taxon>
        <taxon>Rotifera</taxon>
        <taxon>Eurotatoria</taxon>
        <taxon>Bdelloidea</taxon>
        <taxon>Philodinida</taxon>
        <taxon>Philodinidae</taxon>
        <taxon>Rotaria</taxon>
    </lineage>
</organism>
<comment type="caution">
    <text evidence="2">The sequence shown here is derived from an EMBL/GenBank/DDBJ whole genome shotgun (WGS) entry which is preliminary data.</text>
</comment>
<dbReference type="AlphaFoldDB" id="A0A8S2SXQ1"/>
<dbReference type="EMBL" id="CAJOBJ010023219">
    <property type="protein sequence ID" value="CAF4227751.1"/>
    <property type="molecule type" value="Genomic_DNA"/>
</dbReference>
<dbReference type="Proteomes" id="UP000681720">
    <property type="component" value="Unassembled WGS sequence"/>
</dbReference>
<evidence type="ECO:0000313" key="4">
    <source>
        <dbReference type="Proteomes" id="UP000681720"/>
    </source>
</evidence>
<gene>
    <name evidence="3" type="ORF">BYL167_LOCUS78370</name>
    <name evidence="2" type="ORF">GIL414_LOCUS22695</name>
</gene>
<feature type="region of interest" description="Disordered" evidence="1">
    <location>
        <begin position="1"/>
        <end position="117"/>
    </location>
</feature>
<dbReference type="Proteomes" id="UP000681967">
    <property type="component" value="Unassembled WGS sequence"/>
</dbReference>